<proteinExistence type="predicted"/>
<keyword evidence="1" id="KW-0732">Signal</keyword>
<feature type="signal peptide" evidence="1">
    <location>
        <begin position="1"/>
        <end position="23"/>
    </location>
</feature>
<sequence length="452" mass="48455">MRRSPCPVALSVLAAIVAAPAAAEELFPATLAGHAFLPAFTLVAPPADAPRDLWISGKFTGEGRNDQPMSVMGNVGAAYGGHDTGISLPFIGQPVQGMSGFAMNRAEDGSWFTLTDNGFGSKLNSPDAMLFFHRMAPDFDSGRVERLETVFLRDPDRKVPFRIANEGTESRYLTGADFDPESIQYLDGEIWIGDEFGPWILRAAADGRVISVHPTLLDGALLTGPDTPGTVVPAVPGTDFRVQRSGGYEGMGLQPGTGLLWAMLEKPLLVEGGETEGDFLRVMTFDTATADWTGDSYRFRLSEGAAAIGDFNFIDDSRALVIERDNGEGDAALACAADAADPSDCFPNPARVKNVVLIDTASVDEEGYLRRIGHVDLLDIADPDGKALEGMRPAEGNFSFPFFTIEDVARVDDTHIMVANDNNLPFSGGREIGAAAHNEFILLSVPELLEAR</sequence>
<dbReference type="OrthoDB" id="9795869at2"/>
<dbReference type="AlphaFoldDB" id="A0A419A7D8"/>
<accession>A0A419A7D8</accession>
<dbReference type="InterPro" id="IPR027372">
    <property type="entry name" value="Phytase-like_dom"/>
</dbReference>
<dbReference type="EMBL" id="QZEW01000035">
    <property type="protein sequence ID" value="RJL16408.1"/>
    <property type="molecule type" value="Genomic_DNA"/>
</dbReference>
<dbReference type="RefSeq" id="WP_119898027.1">
    <property type="nucleotide sequence ID" value="NZ_QNRC01000011.1"/>
</dbReference>
<gene>
    <name evidence="3" type="ORF">D3P05_10010</name>
</gene>
<protein>
    <recommendedName>
        <fullName evidence="2">Phytase-like domain-containing protein</fullName>
    </recommendedName>
</protein>
<dbReference type="Proteomes" id="UP000283587">
    <property type="component" value="Unassembled WGS sequence"/>
</dbReference>
<evidence type="ECO:0000259" key="2">
    <source>
        <dbReference type="Pfam" id="PF13449"/>
    </source>
</evidence>
<dbReference type="PANTHER" id="PTHR37957:SF1">
    <property type="entry name" value="PHYTASE-LIKE DOMAIN-CONTAINING PROTEIN"/>
    <property type="match status" value="1"/>
</dbReference>
<keyword evidence="4" id="KW-1185">Reference proteome</keyword>
<name>A0A419A7D8_9RHOB</name>
<evidence type="ECO:0000313" key="4">
    <source>
        <dbReference type="Proteomes" id="UP000283587"/>
    </source>
</evidence>
<feature type="chain" id="PRO_5019128058" description="Phytase-like domain-containing protein" evidence="1">
    <location>
        <begin position="24"/>
        <end position="452"/>
    </location>
</feature>
<reference evidence="4" key="1">
    <citation type="submission" date="2018-09" db="EMBL/GenBank/DDBJ databases">
        <title>Paracoccus onubensis nov. sp. a moderate halophilic bacterium isolated from Gruta de las Maravillas (Aracena, Spain).</title>
        <authorList>
            <person name="Jurado V."/>
            <person name="Gutierrez-Patricio S."/>
            <person name="Gonzalez-Pimentel J.L."/>
            <person name="Miller A.Z."/>
            <person name="Laiz L."/>
            <person name="Saiz-Jimenez C."/>
        </authorList>
    </citation>
    <scope>NUCLEOTIDE SEQUENCE [LARGE SCALE GENOMIC DNA]</scope>
    <source>
        <strain evidence="4">DSM 26381</strain>
    </source>
</reference>
<organism evidence="3 4">
    <name type="scientific">Paracoccus siganidrum</name>
    <dbReference type="NCBI Taxonomy" id="1276757"/>
    <lineage>
        <taxon>Bacteria</taxon>
        <taxon>Pseudomonadati</taxon>
        <taxon>Pseudomonadota</taxon>
        <taxon>Alphaproteobacteria</taxon>
        <taxon>Rhodobacterales</taxon>
        <taxon>Paracoccaceae</taxon>
        <taxon>Paracoccus</taxon>
    </lineage>
</organism>
<dbReference type="PANTHER" id="PTHR37957">
    <property type="entry name" value="BLR7070 PROTEIN"/>
    <property type="match status" value="1"/>
</dbReference>
<evidence type="ECO:0000256" key="1">
    <source>
        <dbReference type="SAM" id="SignalP"/>
    </source>
</evidence>
<feature type="domain" description="Phytase-like" evidence="2">
    <location>
        <begin position="93"/>
        <end position="423"/>
    </location>
</feature>
<dbReference type="Pfam" id="PF13449">
    <property type="entry name" value="Phytase-like"/>
    <property type="match status" value="1"/>
</dbReference>
<comment type="caution">
    <text evidence="3">The sequence shown here is derived from an EMBL/GenBank/DDBJ whole genome shotgun (WGS) entry which is preliminary data.</text>
</comment>
<evidence type="ECO:0000313" key="3">
    <source>
        <dbReference type="EMBL" id="RJL16408.1"/>
    </source>
</evidence>